<evidence type="ECO:0000313" key="2">
    <source>
        <dbReference type="Proteomes" id="UP000793456"/>
    </source>
</evidence>
<comment type="caution">
    <text evidence="1">The sequence shown here is derived from an EMBL/GenBank/DDBJ whole genome shotgun (WGS) entry which is preliminary data.</text>
</comment>
<protein>
    <submittedName>
        <fullName evidence="1">Uncharacterized protein</fullName>
    </submittedName>
</protein>
<organism evidence="1 2">
    <name type="scientific">Larimichthys crocea</name>
    <name type="common">Large yellow croaker</name>
    <name type="synonym">Pseudosciaena crocea</name>
    <dbReference type="NCBI Taxonomy" id="215358"/>
    <lineage>
        <taxon>Eukaryota</taxon>
        <taxon>Metazoa</taxon>
        <taxon>Chordata</taxon>
        <taxon>Craniata</taxon>
        <taxon>Vertebrata</taxon>
        <taxon>Euteleostomi</taxon>
        <taxon>Actinopterygii</taxon>
        <taxon>Neopterygii</taxon>
        <taxon>Teleostei</taxon>
        <taxon>Neoteleostei</taxon>
        <taxon>Acanthomorphata</taxon>
        <taxon>Eupercaria</taxon>
        <taxon>Sciaenidae</taxon>
        <taxon>Larimichthys</taxon>
    </lineage>
</organism>
<evidence type="ECO:0000313" key="1">
    <source>
        <dbReference type="EMBL" id="TMS14991.1"/>
    </source>
</evidence>
<reference evidence="1" key="1">
    <citation type="submission" date="2018-11" db="EMBL/GenBank/DDBJ databases">
        <title>The sequence and de novo assembly of Larimichthys crocea genome using PacBio and Hi-C technologies.</title>
        <authorList>
            <person name="Xu P."/>
            <person name="Chen B."/>
            <person name="Zhou Z."/>
            <person name="Ke Q."/>
            <person name="Wu Y."/>
            <person name="Bai H."/>
            <person name="Pu F."/>
        </authorList>
    </citation>
    <scope>NUCLEOTIDE SEQUENCE</scope>
    <source>
        <tissue evidence="1">Muscle</tissue>
    </source>
</reference>
<name>A0ACD3R616_LARCR</name>
<dbReference type="EMBL" id="CM011682">
    <property type="protein sequence ID" value="TMS14991.1"/>
    <property type="molecule type" value="Genomic_DNA"/>
</dbReference>
<gene>
    <name evidence="1" type="ORF">E3U43_021453</name>
</gene>
<keyword evidence="2" id="KW-1185">Reference proteome</keyword>
<proteinExistence type="predicted"/>
<dbReference type="Proteomes" id="UP000793456">
    <property type="component" value="Chromosome IX"/>
</dbReference>
<accession>A0ACD3R616</accession>
<sequence>MMEEQSQDTVGGAGGAGGGAGESVKDEEVEKENLTEMAAAGADEEDEEALPHSEILDIFEEGLARLVQDPLLCDLPIQVTLEEVNSQIALEYGQAMTVRVLKADGEIMPSTMSSSDSELKRITTELNNLSLKRQQLLERKKIQCIIQELRGRIEFGQPEEAPTQDEIDSNDEKLKELNERISELQKSHKNLLSGNDCKKEAVWLVVA</sequence>